<evidence type="ECO:0000313" key="6">
    <source>
        <dbReference type="Proteomes" id="UP001500751"/>
    </source>
</evidence>
<reference evidence="6" key="1">
    <citation type="journal article" date="2019" name="Int. J. Syst. Evol. Microbiol.">
        <title>The Global Catalogue of Microorganisms (GCM) 10K type strain sequencing project: providing services to taxonomists for standard genome sequencing and annotation.</title>
        <authorList>
            <consortium name="The Broad Institute Genomics Platform"/>
            <consortium name="The Broad Institute Genome Sequencing Center for Infectious Disease"/>
            <person name="Wu L."/>
            <person name="Ma J."/>
        </authorList>
    </citation>
    <scope>NUCLEOTIDE SEQUENCE [LARGE SCALE GENOMIC DNA]</scope>
    <source>
        <strain evidence="6">JCM 16014</strain>
    </source>
</reference>
<feature type="compositionally biased region" description="Acidic residues" evidence="1">
    <location>
        <begin position="896"/>
        <end position="907"/>
    </location>
</feature>
<name>A0ABP5FPC7_9ACTN</name>
<dbReference type="RefSeq" id="WP_344666552.1">
    <property type="nucleotide sequence ID" value="NZ_BAAAQN010000017.1"/>
</dbReference>
<dbReference type="Proteomes" id="UP001500751">
    <property type="component" value="Unassembled WGS sequence"/>
</dbReference>
<dbReference type="Pfam" id="PF13111">
    <property type="entry name" value="pPIWI_RE_X"/>
    <property type="match status" value="1"/>
</dbReference>
<evidence type="ECO:0008006" key="7">
    <source>
        <dbReference type="Google" id="ProtNLM"/>
    </source>
</evidence>
<dbReference type="Pfam" id="PF18157">
    <property type="entry name" value="MID_pPIWI_RE"/>
    <property type="match status" value="1"/>
</dbReference>
<evidence type="ECO:0000259" key="3">
    <source>
        <dbReference type="Pfam" id="PF13111"/>
    </source>
</evidence>
<feature type="domain" description="Prokaryotic pPIWI-RE MID" evidence="4">
    <location>
        <begin position="475"/>
        <end position="603"/>
    </location>
</feature>
<dbReference type="Pfam" id="PF13032">
    <property type="entry name" value="RNaseH_pPIWI_RE"/>
    <property type="match status" value="1"/>
</dbReference>
<accession>A0ABP5FPC7</accession>
<feature type="compositionally biased region" description="Polar residues" evidence="1">
    <location>
        <begin position="376"/>
        <end position="389"/>
    </location>
</feature>
<keyword evidence="6" id="KW-1185">Reference proteome</keyword>
<proteinExistence type="predicted"/>
<sequence>MAASIRPAAFRYDPASGPFTADFHALAFPSAWRKIILDLYRLEKRNPDRIKSVPIRRLNETIRAVAPDLLSTAKQATLDDSSPWLYTTSPLEPRILNTLVTAWLADLQRKESMFPHVQAAWAEMDPGALQWKKVTVDLVEQTVSDGGTARPTARLHRLLPDVLAASIEKYGREHPYVDEGVQLNFRRVATDRGAELMSWPAHPHIDEDGTTWWFSAFIKITLQTEPFSDVPRIHLHTGVRRWLHHKPVYFPSGHGVTAYLLTPGPWLTGAPQTARIATASMAYDRSLRQVEWKRGGPNGMLDQLSFARDFPAADQLRKEPGRWFNGENGVTAAVVYHTMMGSHAVGAGFMPRDREPLTEWAAKALAPSVMMLGDATQSRLPGKPQQSSVAARKVSMPRDATAEEKAAVKAAKAQAVQDAAQLRRPMVATVLGADTLNVDLYWQTDAMREELINAAVTDLGLLGQERQAGGTELREWTSPELELRIHLHPLGGLGGPLGNGTVPYGRTDIDAAIADRRAAARDHATKAGTNARLTLIELEKRKAFTPAHCDPKYALRLGFADAGRVSQFVVPARGTDIKTAAHRAQAAWGDGLRQLGMRIVPAHSLGTRLPDGLSQVAFWAVKRRADGPTGKPLFMPIAVMIRPQQDCILGRSPETGDWVPYPQLLLRLAGHGAQDKLSEPAKRSMYGMFVKQVLADLRYEPALILTHAHNSRLDWPGLQDGLMIRDHVQFGDARPEKLSAYGKQLRFARLRTSEGYETTQWWKPKSRGDEPGLAAGLWIPAGASDDNRVFGSTAPKAGPFKSTAVTASRYVPRINAQGAETLDTEVPAWNPANLEITMAGCQDGDDPEAWAMFIHQQRFASDYADALALPLALHLAKRAEDYALPSEEPDVIKLDEDTEATDETADEPEVTVYETLVQYELEFGDDDE</sequence>
<dbReference type="InterPro" id="IPR025085">
    <property type="entry name" value="pPIWI_RE_X"/>
</dbReference>
<feature type="region of interest" description="Disordered" evidence="1">
    <location>
        <begin position="376"/>
        <end position="397"/>
    </location>
</feature>
<dbReference type="EMBL" id="BAAAQN010000017">
    <property type="protein sequence ID" value="GAA2031167.1"/>
    <property type="molecule type" value="Genomic_DNA"/>
</dbReference>
<evidence type="ECO:0000259" key="4">
    <source>
        <dbReference type="Pfam" id="PF18157"/>
    </source>
</evidence>
<feature type="domain" description="pPIWI-RE RNaseH" evidence="2">
    <location>
        <begin position="616"/>
        <end position="885"/>
    </location>
</feature>
<comment type="caution">
    <text evidence="5">The sequence shown here is derived from an EMBL/GenBank/DDBJ whole genome shotgun (WGS) entry which is preliminary data.</text>
</comment>
<feature type="domain" description="pPIWI-RE module N-terminal" evidence="3">
    <location>
        <begin position="9"/>
        <end position="405"/>
    </location>
</feature>
<evidence type="ECO:0000313" key="5">
    <source>
        <dbReference type="EMBL" id="GAA2031167.1"/>
    </source>
</evidence>
<gene>
    <name evidence="5" type="ORF">GCM10009839_33800</name>
</gene>
<organism evidence="5 6">
    <name type="scientific">Catenulispora yoronensis</name>
    <dbReference type="NCBI Taxonomy" id="450799"/>
    <lineage>
        <taxon>Bacteria</taxon>
        <taxon>Bacillati</taxon>
        <taxon>Actinomycetota</taxon>
        <taxon>Actinomycetes</taxon>
        <taxon>Catenulisporales</taxon>
        <taxon>Catenulisporaceae</taxon>
        <taxon>Catenulispora</taxon>
    </lineage>
</organism>
<feature type="region of interest" description="Disordered" evidence="1">
    <location>
        <begin position="885"/>
        <end position="907"/>
    </location>
</feature>
<protein>
    <recommendedName>
        <fullName evidence="7">DUF3893 domain-containing protein</fullName>
    </recommendedName>
</protein>
<dbReference type="InterPro" id="IPR024996">
    <property type="entry name" value="RNaseH_pPIWI_RE"/>
</dbReference>
<evidence type="ECO:0000256" key="1">
    <source>
        <dbReference type="SAM" id="MobiDB-lite"/>
    </source>
</evidence>
<dbReference type="InterPro" id="IPR040496">
    <property type="entry name" value="MID_pPIWI_RE"/>
</dbReference>
<evidence type="ECO:0000259" key="2">
    <source>
        <dbReference type="Pfam" id="PF13032"/>
    </source>
</evidence>